<organism evidence="6 7">
    <name type="scientific">Arcobacter roscoffensis</name>
    <dbReference type="NCBI Taxonomy" id="2961520"/>
    <lineage>
        <taxon>Bacteria</taxon>
        <taxon>Pseudomonadati</taxon>
        <taxon>Campylobacterota</taxon>
        <taxon>Epsilonproteobacteria</taxon>
        <taxon>Campylobacterales</taxon>
        <taxon>Arcobacteraceae</taxon>
        <taxon>Arcobacter</taxon>
    </lineage>
</organism>
<dbReference type="InterPro" id="IPR037187">
    <property type="entry name" value="DnaK_N"/>
</dbReference>
<reference evidence="6" key="1">
    <citation type="submission" date="2022-07" db="EMBL/GenBank/DDBJ databases">
        <title>Arcobacter roscoffensis sp. nov., a marine bacterium isolated from coastal seawater collected from Roscoff, France.</title>
        <authorList>
            <person name="Pascual J."/>
            <person name="Lepeaux C."/>
            <person name="Methner A."/>
            <person name="Overmann J."/>
        </authorList>
    </citation>
    <scope>NUCLEOTIDE SEQUENCE</scope>
    <source>
        <strain evidence="6">ARW1-2F2</strain>
    </source>
</reference>
<sequence length="126" mass="14404">MPKKALSKKHIEEIKNLLLENKAKIESTLQSISNEHDSLSNMDLNDEADFAAASRDYTNDTHIKNQQLKELSLINHALLKIENGTYTGLCEMCDSEITIKRLRVKPHAKYCIDCRNYIDKEKVSIA</sequence>
<dbReference type="SUPFAM" id="SSF57716">
    <property type="entry name" value="Glucocorticoid receptor-like (DNA-binding domain)"/>
    <property type="match status" value="1"/>
</dbReference>
<name>A0ABY5E2S0_9BACT</name>
<keyword evidence="1" id="KW-0479">Metal-binding</keyword>
<keyword evidence="7" id="KW-1185">Reference proteome</keyword>
<dbReference type="PANTHER" id="PTHR33823">
    <property type="entry name" value="RNA POLYMERASE-BINDING TRANSCRIPTION FACTOR DKSA-RELATED"/>
    <property type="match status" value="1"/>
</dbReference>
<dbReference type="SUPFAM" id="SSF109635">
    <property type="entry name" value="DnaK suppressor protein DksA, alpha-hairpin domain"/>
    <property type="match status" value="1"/>
</dbReference>
<dbReference type="PROSITE" id="PS01102">
    <property type="entry name" value="ZF_DKSA_1"/>
    <property type="match status" value="1"/>
</dbReference>
<dbReference type="Gene3D" id="1.20.120.910">
    <property type="entry name" value="DksA, coiled-coil domain"/>
    <property type="match status" value="1"/>
</dbReference>
<keyword evidence="3" id="KW-0862">Zinc</keyword>
<evidence type="ECO:0000256" key="2">
    <source>
        <dbReference type="ARBA" id="ARBA00022771"/>
    </source>
</evidence>
<dbReference type="NCBIfam" id="NF033459">
    <property type="entry name" value="DksA_like"/>
    <property type="match status" value="1"/>
</dbReference>
<evidence type="ECO:0000313" key="7">
    <source>
        <dbReference type="Proteomes" id="UP001060012"/>
    </source>
</evidence>
<evidence type="ECO:0000256" key="4">
    <source>
        <dbReference type="PROSITE-ProRule" id="PRU00510"/>
    </source>
</evidence>
<dbReference type="PANTHER" id="PTHR33823:SF4">
    <property type="entry name" value="GENERAL STRESS PROTEIN 16O"/>
    <property type="match status" value="1"/>
</dbReference>
<dbReference type="Pfam" id="PF01258">
    <property type="entry name" value="zf-dskA_traR"/>
    <property type="match status" value="1"/>
</dbReference>
<evidence type="ECO:0000256" key="1">
    <source>
        <dbReference type="ARBA" id="ARBA00022723"/>
    </source>
</evidence>
<dbReference type="EMBL" id="CP100595">
    <property type="protein sequence ID" value="UTJ06481.1"/>
    <property type="molecule type" value="Genomic_DNA"/>
</dbReference>
<dbReference type="InterPro" id="IPR000962">
    <property type="entry name" value="Znf_DskA_TraR"/>
</dbReference>
<protein>
    <submittedName>
        <fullName evidence="6">RNA polymerase-binding protein DksA</fullName>
    </submittedName>
</protein>
<keyword evidence="2" id="KW-0863">Zinc-finger</keyword>
<dbReference type="InterPro" id="IPR020458">
    <property type="entry name" value="Znf_DskA_TraR_CS"/>
</dbReference>
<proteinExistence type="predicted"/>
<accession>A0ABY5E2S0</accession>
<evidence type="ECO:0000313" key="6">
    <source>
        <dbReference type="EMBL" id="UTJ06481.1"/>
    </source>
</evidence>
<evidence type="ECO:0000259" key="5">
    <source>
        <dbReference type="Pfam" id="PF01258"/>
    </source>
</evidence>
<dbReference type="PROSITE" id="PS51128">
    <property type="entry name" value="ZF_DKSA_2"/>
    <property type="match status" value="1"/>
</dbReference>
<gene>
    <name evidence="6" type="primary">dksA</name>
    <name evidence="6" type="ORF">NJU99_14745</name>
</gene>
<evidence type="ECO:0000256" key="3">
    <source>
        <dbReference type="ARBA" id="ARBA00022833"/>
    </source>
</evidence>
<feature type="zinc finger region" description="dksA C4-type" evidence="4">
    <location>
        <begin position="90"/>
        <end position="114"/>
    </location>
</feature>
<dbReference type="Proteomes" id="UP001060012">
    <property type="component" value="Chromosome"/>
</dbReference>
<dbReference type="RefSeq" id="WP_254576660.1">
    <property type="nucleotide sequence ID" value="NZ_CP100595.1"/>
</dbReference>
<feature type="domain" description="Zinc finger DksA/TraR C4-type" evidence="5">
    <location>
        <begin position="84"/>
        <end position="117"/>
    </location>
</feature>